<feature type="non-terminal residue" evidence="3">
    <location>
        <position position="1"/>
    </location>
</feature>
<evidence type="ECO:0000259" key="2">
    <source>
        <dbReference type="PROSITE" id="PS00028"/>
    </source>
</evidence>
<dbReference type="AlphaFoldDB" id="A0A8S3Z9N3"/>
<dbReference type="GO" id="GO:0008270">
    <property type="term" value="F:zinc ion binding"/>
    <property type="evidence" value="ECO:0007669"/>
    <property type="project" value="InterPro"/>
</dbReference>
<accession>A0A8S3Z9N3</accession>
<dbReference type="InterPro" id="IPR036236">
    <property type="entry name" value="Znf_C2H2_sf"/>
</dbReference>
<dbReference type="EMBL" id="CAJHNH020001613">
    <property type="protein sequence ID" value="CAG5123776.1"/>
    <property type="molecule type" value="Genomic_DNA"/>
</dbReference>
<dbReference type="Gene3D" id="3.30.160.60">
    <property type="entry name" value="Classic Zinc Finger"/>
    <property type="match status" value="1"/>
</dbReference>
<dbReference type="GO" id="GO:0003725">
    <property type="term" value="F:double-stranded RNA binding"/>
    <property type="evidence" value="ECO:0007669"/>
    <property type="project" value="TreeGrafter"/>
</dbReference>
<feature type="compositionally biased region" description="Basic and acidic residues" evidence="1">
    <location>
        <begin position="11"/>
        <end position="27"/>
    </location>
</feature>
<evidence type="ECO:0000313" key="4">
    <source>
        <dbReference type="Proteomes" id="UP000678393"/>
    </source>
</evidence>
<feature type="region of interest" description="Disordered" evidence="1">
    <location>
        <begin position="1"/>
        <end position="231"/>
    </location>
</feature>
<dbReference type="InterPro" id="IPR013087">
    <property type="entry name" value="Znf_C2H2_type"/>
</dbReference>
<dbReference type="PANTHER" id="PTHR45762:SF3">
    <property type="entry name" value="ZINC-FINGER PROTEIN AT 72D, ISOFORM B"/>
    <property type="match status" value="1"/>
</dbReference>
<feature type="compositionally biased region" description="Polar residues" evidence="1">
    <location>
        <begin position="65"/>
        <end position="75"/>
    </location>
</feature>
<dbReference type="OrthoDB" id="5877502at2759"/>
<comment type="caution">
    <text evidence="3">The sequence shown here is derived from an EMBL/GenBank/DDBJ whole genome shotgun (WGS) entry which is preliminary data.</text>
</comment>
<proteinExistence type="predicted"/>
<gene>
    <name evidence="3" type="ORF">CUNI_LOCUS9334</name>
</gene>
<dbReference type="Pfam" id="PF12874">
    <property type="entry name" value="zf-met"/>
    <property type="match status" value="1"/>
</dbReference>
<evidence type="ECO:0000313" key="3">
    <source>
        <dbReference type="EMBL" id="CAG5123776.1"/>
    </source>
</evidence>
<feature type="region of interest" description="Disordered" evidence="1">
    <location>
        <begin position="546"/>
        <end position="573"/>
    </location>
</feature>
<evidence type="ECO:0000256" key="1">
    <source>
        <dbReference type="SAM" id="MobiDB-lite"/>
    </source>
</evidence>
<dbReference type="Proteomes" id="UP000678393">
    <property type="component" value="Unassembled WGS sequence"/>
</dbReference>
<protein>
    <recommendedName>
        <fullName evidence="2">C2H2-type domain-containing protein</fullName>
    </recommendedName>
</protein>
<dbReference type="InterPro" id="IPR003604">
    <property type="entry name" value="Matrin/U1-like-C_Znf_C2H2"/>
</dbReference>
<feature type="domain" description="C2H2-type" evidence="2">
    <location>
        <begin position="337"/>
        <end position="359"/>
    </location>
</feature>
<dbReference type="PROSITE" id="PS00028">
    <property type="entry name" value="ZINC_FINGER_C2H2_1"/>
    <property type="match status" value="1"/>
</dbReference>
<name>A0A8S3Z9N3_9EUPU</name>
<feature type="compositionally biased region" description="Polar residues" evidence="1">
    <location>
        <begin position="160"/>
        <end position="175"/>
    </location>
</feature>
<feature type="compositionally biased region" description="Basic and acidic residues" evidence="1">
    <location>
        <begin position="546"/>
        <end position="556"/>
    </location>
</feature>
<sequence length="573" mass="64386">MAYRRNPTGGEMDRNWAGDDRGFHGMDRGYGPRGVDFPPGYNNGGNYQDVPPHWNEHREDGPYQQHRNMSENYNSRRGGGNHQNVAVRGREYNSSTSQQTAPRSNSAEATEKPGFVNNVRQSGRGGDDIHRKQESERLGAGKDQTQNSRDDNQAIADENGAQNQWNQNEQDTLPQELQEDNGAESWKPLEETVDITKVKQEPEDMDVDKQPQTSRDNAVEDEDEDEKTKAIKKLPVTHARGLMSTLIGLIGPEAQNKKPEPLPPPRPMKLEDDIQKYLGPAKHSSTHATSTISESAFLENGITASMLAEANMEINYDDRNLFPEDIGRDTSRPEFYCKLCQKQMTSLGNFRDHLNGKSHKSMLEAAKMGTKKLPKGKKKAVKPVSELGQKSVCLDVVEGATEPILGLSFITEYHSVTGVVCVCNLCSVKFDQNIVVSHTTGCKHRLRYMREKNPAVYVHLKKFGGKKSQLTTFLSDICVGVEKEDGRGTPAIKVYHPDRMDEEEDSLNRDEYENRRLINQAVKKANVDDKDLESVDFQDWVNREMRRSKELNESQKRSPSPGIGDNGKSANRS</sequence>
<reference evidence="3" key="1">
    <citation type="submission" date="2021-04" db="EMBL/GenBank/DDBJ databases">
        <authorList>
            <consortium name="Molecular Ecology Group"/>
        </authorList>
    </citation>
    <scope>NUCLEOTIDE SEQUENCE</scope>
</reference>
<feature type="compositionally biased region" description="Polar residues" evidence="1">
    <location>
        <begin position="92"/>
        <end position="108"/>
    </location>
</feature>
<dbReference type="SMART" id="SM00451">
    <property type="entry name" value="ZnF_U1"/>
    <property type="match status" value="1"/>
</dbReference>
<dbReference type="SUPFAM" id="SSF57667">
    <property type="entry name" value="beta-beta-alpha zinc fingers"/>
    <property type="match status" value="1"/>
</dbReference>
<feature type="compositionally biased region" description="Basic and acidic residues" evidence="1">
    <location>
        <begin position="187"/>
        <end position="202"/>
    </location>
</feature>
<keyword evidence="4" id="KW-1185">Reference proteome</keyword>
<dbReference type="GO" id="GO:0003727">
    <property type="term" value="F:single-stranded RNA binding"/>
    <property type="evidence" value="ECO:0007669"/>
    <property type="project" value="TreeGrafter"/>
</dbReference>
<organism evidence="3 4">
    <name type="scientific">Candidula unifasciata</name>
    <dbReference type="NCBI Taxonomy" id="100452"/>
    <lineage>
        <taxon>Eukaryota</taxon>
        <taxon>Metazoa</taxon>
        <taxon>Spiralia</taxon>
        <taxon>Lophotrochozoa</taxon>
        <taxon>Mollusca</taxon>
        <taxon>Gastropoda</taxon>
        <taxon>Heterobranchia</taxon>
        <taxon>Euthyneura</taxon>
        <taxon>Panpulmonata</taxon>
        <taxon>Eupulmonata</taxon>
        <taxon>Stylommatophora</taxon>
        <taxon>Helicina</taxon>
        <taxon>Helicoidea</taxon>
        <taxon>Geomitridae</taxon>
        <taxon>Candidula</taxon>
    </lineage>
</organism>
<dbReference type="PANTHER" id="PTHR45762">
    <property type="entry name" value="ZINC FINGER RNA-BINDING PROTEIN"/>
    <property type="match status" value="1"/>
</dbReference>
<feature type="compositionally biased region" description="Basic and acidic residues" evidence="1">
    <location>
        <begin position="125"/>
        <end position="140"/>
    </location>
</feature>
<dbReference type="GO" id="GO:0071011">
    <property type="term" value="C:precatalytic spliceosome"/>
    <property type="evidence" value="ECO:0007669"/>
    <property type="project" value="TreeGrafter"/>
</dbReference>